<feature type="transmembrane region" description="Helical" evidence="8">
    <location>
        <begin position="150"/>
        <end position="172"/>
    </location>
</feature>
<keyword evidence="6 8" id="KW-0472">Membrane</keyword>
<feature type="transmembrane region" description="Helical" evidence="8">
    <location>
        <begin position="242"/>
        <end position="261"/>
    </location>
</feature>
<feature type="transmembrane region" description="Helical" evidence="8">
    <location>
        <begin position="92"/>
        <end position="111"/>
    </location>
</feature>
<feature type="transmembrane region" description="Helical" evidence="8">
    <location>
        <begin position="282"/>
        <end position="303"/>
    </location>
</feature>
<feature type="transmembrane region" description="Helical" evidence="8">
    <location>
        <begin position="215"/>
        <end position="236"/>
    </location>
</feature>
<keyword evidence="11" id="KW-1185">Reference proteome</keyword>
<evidence type="ECO:0000256" key="2">
    <source>
        <dbReference type="ARBA" id="ARBA00022448"/>
    </source>
</evidence>
<dbReference type="Gene3D" id="1.20.1720.10">
    <property type="entry name" value="Multidrug resistance protein D"/>
    <property type="match status" value="1"/>
</dbReference>
<dbReference type="SUPFAM" id="SSF103473">
    <property type="entry name" value="MFS general substrate transporter"/>
    <property type="match status" value="1"/>
</dbReference>
<feature type="transmembrane region" description="Helical" evidence="8">
    <location>
        <begin position="482"/>
        <end position="505"/>
    </location>
</feature>
<dbReference type="InterPro" id="IPR036259">
    <property type="entry name" value="MFS_trans_sf"/>
</dbReference>
<feature type="transmembrane region" description="Helical" evidence="8">
    <location>
        <begin position="178"/>
        <end position="203"/>
    </location>
</feature>
<dbReference type="InterPro" id="IPR011701">
    <property type="entry name" value="MFS"/>
</dbReference>
<dbReference type="NCBIfam" id="TIGR00711">
    <property type="entry name" value="efflux_EmrB"/>
    <property type="match status" value="1"/>
</dbReference>
<gene>
    <name evidence="10" type="ORF">GCM10009824_05620</name>
</gene>
<evidence type="ECO:0000256" key="5">
    <source>
        <dbReference type="ARBA" id="ARBA00022989"/>
    </source>
</evidence>
<name>A0ABN2XIB0_9MICC</name>
<evidence type="ECO:0000256" key="1">
    <source>
        <dbReference type="ARBA" id="ARBA00004651"/>
    </source>
</evidence>
<dbReference type="RefSeq" id="WP_425552790.1">
    <property type="nucleotide sequence ID" value="NZ_BAAAQA010000003.1"/>
</dbReference>
<dbReference type="InterPro" id="IPR020846">
    <property type="entry name" value="MFS_dom"/>
</dbReference>
<dbReference type="EMBL" id="BAAAQA010000003">
    <property type="protein sequence ID" value="GAA2110761.1"/>
    <property type="molecule type" value="Genomic_DNA"/>
</dbReference>
<feature type="region of interest" description="Disordered" evidence="7">
    <location>
        <begin position="520"/>
        <end position="566"/>
    </location>
</feature>
<dbReference type="Gene3D" id="1.20.1250.20">
    <property type="entry name" value="MFS general substrate transporter like domains"/>
    <property type="match status" value="1"/>
</dbReference>
<dbReference type="InterPro" id="IPR004638">
    <property type="entry name" value="EmrB-like"/>
</dbReference>
<organism evidence="10 11">
    <name type="scientific">Kocuria atrinae</name>
    <dbReference type="NCBI Taxonomy" id="592377"/>
    <lineage>
        <taxon>Bacteria</taxon>
        <taxon>Bacillati</taxon>
        <taxon>Actinomycetota</taxon>
        <taxon>Actinomycetes</taxon>
        <taxon>Micrococcales</taxon>
        <taxon>Micrococcaceae</taxon>
        <taxon>Kocuria</taxon>
    </lineage>
</organism>
<sequence>MSHSTSSAPTHRSGKHMAEPAPRLALLFAALMMVMLLAALSQTILSTALPTMVGELGGVNHMSWVITAYILASTVMMPVYGRVSDLLGRKPILLGAVLLFIAGSLIGAAAQTMGLLIAARVVQGLGGGGLMILSQAAIADVVPARERGKYMGIMGAVFAVSSVAGPLLGGWLTEGPGWRWAFIINIPLGILALIAVSVFLRIPRPERAKSLHIDYLGMVLLAVATTSLILVCTWGGQQYDWGSPHIIGLSLLTVAAAIAFVMTESKVKDPVIPLSLFADRNFTLTTVAGLMVGVVMFGALGYMPTYIQMAKGVDATTAGLLMTPMMGSLLVTSILSGQIVSKTGRYKFFPLIGMVITGLGLWLMSTMTASDPMWKLCLFIAVFGAGIGLSMQILVLIVQNSFPNRMVGTATASSNFFRQVGATVGSAVVGSVFVTRLHDLLAERMPPAAGSAPVSGNSLTPGLVQGLPDALRLPVIDSYNDALLPIFLFMVPLTVMALVLLFFVVEKPLATQIDREVITPDSDEIAAADRPDPSDAQRHGTDPAVSGPSPATLDPESDQEPVSTRR</sequence>
<dbReference type="PRINTS" id="PR01036">
    <property type="entry name" value="TCRTETB"/>
</dbReference>
<dbReference type="CDD" id="cd17502">
    <property type="entry name" value="MFS_Azr1_MDR_like"/>
    <property type="match status" value="1"/>
</dbReference>
<evidence type="ECO:0000313" key="10">
    <source>
        <dbReference type="EMBL" id="GAA2110761.1"/>
    </source>
</evidence>
<dbReference type="PANTHER" id="PTHR23501:SF197">
    <property type="entry name" value="COMD"/>
    <property type="match status" value="1"/>
</dbReference>
<keyword evidence="3" id="KW-1003">Cell membrane</keyword>
<comment type="subcellular location">
    <subcellularLocation>
        <location evidence="1">Cell membrane</location>
        <topology evidence="1">Multi-pass membrane protein</topology>
    </subcellularLocation>
</comment>
<evidence type="ECO:0000256" key="3">
    <source>
        <dbReference type="ARBA" id="ARBA00022475"/>
    </source>
</evidence>
<proteinExistence type="predicted"/>
<evidence type="ECO:0000256" key="8">
    <source>
        <dbReference type="SAM" id="Phobius"/>
    </source>
</evidence>
<feature type="transmembrane region" description="Helical" evidence="8">
    <location>
        <begin position="348"/>
        <end position="367"/>
    </location>
</feature>
<dbReference type="Proteomes" id="UP001500166">
    <property type="component" value="Unassembled WGS sequence"/>
</dbReference>
<feature type="transmembrane region" description="Helical" evidence="8">
    <location>
        <begin position="373"/>
        <end position="398"/>
    </location>
</feature>
<reference evidence="10 11" key="1">
    <citation type="journal article" date="2019" name="Int. J. Syst. Evol. Microbiol.">
        <title>The Global Catalogue of Microorganisms (GCM) 10K type strain sequencing project: providing services to taxonomists for standard genome sequencing and annotation.</title>
        <authorList>
            <consortium name="The Broad Institute Genomics Platform"/>
            <consortium name="The Broad Institute Genome Sequencing Center for Infectious Disease"/>
            <person name="Wu L."/>
            <person name="Ma J."/>
        </authorList>
    </citation>
    <scope>NUCLEOTIDE SEQUENCE [LARGE SCALE GENOMIC DNA]</scope>
    <source>
        <strain evidence="10 11">JCM 15914</strain>
    </source>
</reference>
<evidence type="ECO:0000256" key="6">
    <source>
        <dbReference type="ARBA" id="ARBA00023136"/>
    </source>
</evidence>
<feature type="transmembrane region" description="Helical" evidence="8">
    <location>
        <begin position="315"/>
        <end position="336"/>
    </location>
</feature>
<dbReference type="PROSITE" id="PS50850">
    <property type="entry name" value="MFS"/>
    <property type="match status" value="1"/>
</dbReference>
<evidence type="ECO:0000259" key="9">
    <source>
        <dbReference type="PROSITE" id="PS50850"/>
    </source>
</evidence>
<feature type="domain" description="Major facilitator superfamily (MFS) profile" evidence="9">
    <location>
        <begin position="27"/>
        <end position="509"/>
    </location>
</feature>
<dbReference type="PANTHER" id="PTHR23501">
    <property type="entry name" value="MAJOR FACILITATOR SUPERFAMILY"/>
    <property type="match status" value="1"/>
</dbReference>
<protein>
    <submittedName>
        <fullName evidence="10">MDR family MFS transporter</fullName>
    </submittedName>
</protein>
<evidence type="ECO:0000256" key="7">
    <source>
        <dbReference type="SAM" id="MobiDB-lite"/>
    </source>
</evidence>
<keyword evidence="4 8" id="KW-0812">Transmembrane</keyword>
<dbReference type="Pfam" id="PF07690">
    <property type="entry name" value="MFS_1"/>
    <property type="match status" value="1"/>
</dbReference>
<accession>A0ABN2XIB0</accession>
<feature type="transmembrane region" description="Helical" evidence="8">
    <location>
        <begin position="419"/>
        <end position="437"/>
    </location>
</feature>
<feature type="transmembrane region" description="Helical" evidence="8">
    <location>
        <begin position="117"/>
        <end position="138"/>
    </location>
</feature>
<evidence type="ECO:0000256" key="4">
    <source>
        <dbReference type="ARBA" id="ARBA00022692"/>
    </source>
</evidence>
<feature type="transmembrane region" description="Helical" evidence="8">
    <location>
        <begin position="21"/>
        <end position="41"/>
    </location>
</feature>
<evidence type="ECO:0000313" key="11">
    <source>
        <dbReference type="Proteomes" id="UP001500166"/>
    </source>
</evidence>
<feature type="transmembrane region" description="Helical" evidence="8">
    <location>
        <begin position="61"/>
        <end position="80"/>
    </location>
</feature>
<keyword evidence="2" id="KW-0813">Transport</keyword>
<comment type="caution">
    <text evidence="10">The sequence shown here is derived from an EMBL/GenBank/DDBJ whole genome shotgun (WGS) entry which is preliminary data.</text>
</comment>
<feature type="compositionally biased region" description="Basic and acidic residues" evidence="7">
    <location>
        <begin position="527"/>
        <end position="541"/>
    </location>
</feature>
<keyword evidence="5 8" id="KW-1133">Transmembrane helix</keyword>